<evidence type="ECO:0000313" key="3">
    <source>
        <dbReference type="Proteomes" id="UP000324222"/>
    </source>
</evidence>
<keyword evidence="1" id="KW-0812">Transmembrane</keyword>
<keyword evidence="1" id="KW-0472">Membrane</keyword>
<sequence>MSINVCYLQAVATLRKDKKKKDLFTVSSFSSLVGTLNPLRERLSCKEHDARLRAQIIGQTRQGALAAQSSFEKFHFLPMTSTSPFRTSHDFVEETLLVDGPSQVWEAEELRYCFLSFPVLILCGFLCMLVGHARMLSR</sequence>
<feature type="transmembrane region" description="Helical" evidence="1">
    <location>
        <begin position="112"/>
        <end position="133"/>
    </location>
</feature>
<keyword evidence="3" id="KW-1185">Reference proteome</keyword>
<dbReference type="EMBL" id="VSRR010011112">
    <property type="protein sequence ID" value="MPC52737.1"/>
    <property type="molecule type" value="Genomic_DNA"/>
</dbReference>
<organism evidence="2 3">
    <name type="scientific">Portunus trituberculatus</name>
    <name type="common">Swimming crab</name>
    <name type="synonym">Neptunus trituberculatus</name>
    <dbReference type="NCBI Taxonomy" id="210409"/>
    <lineage>
        <taxon>Eukaryota</taxon>
        <taxon>Metazoa</taxon>
        <taxon>Ecdysozoa</taxon>
        <taxon>Arthropoda</taxon>
        <taxon>Crustacea</taxon>
        <taxon>Multicrustacea</taxon>
        <taxon>Malacostraca</taxon>
        <taxon>Eumalacostraca</taxon>
        <taxon>Eucarida</taxon>
        <taxon>Decapoda</taxon>
        <taxon>Pleocyemata</taxon>
        <taxon>Brachyura</taxon>
        <taxon>Eubrachyura</taxon>
        <taxon>Portunoidea</taxon>
        <taxon>Portunidae</taxon>
        <taxon>Portuninae</taxon>
        <taxon>Portunus</taxon>
    </lineage>
</organism>
<proteinExistence type="predicted"/>
<keyword evidence="1" id="KW-1133">Transmembrane helix</keyword>
<comment type="caution">
    <text evidence="2">The sequence shown here is derived from an EMBL/GenBank/DDBJ whole genome shotgun (WGS) entry which is preliminary data.</text>
</comment>
<evidence type="ECO:0000256" key="1">
    <source>
        <dbReference type="SAM" id="Phobius"/>
    </source>
</evidence>
<protein>
    <submittedName>
        <fullName evidence="2">Uncharacterized protein</fullName>
    </submittedName>
</protein>
<dbReference type="AlphaFoldDB" id="A0A5B7G5A1"/>
<reference evidence="2 3" key="1">
    <citation type="submission" date="2019-05" db="EMBL/GenBank/DDBJ databases">
        <title>Another draft genome of Portunus trituberculatus and its Hox gene families provides insights of decapod evolution.</title>
        <authorList>
            <person name="Jeong J.-H."/>
            <person name="Song I."/>
            <person name="Kim S."/>
            <person name="Choi T."/>
            <person name="Kim D."/>
            <person name="Ryu S."/>
            <person name="Kim W."/>
        </authorList>
    </citation>
    <scope>NUCLEOTIDE SEQUENCE [LARGE SCALE GENOMIC DNA]</scope>
    <source>
        <tissue evidence="2">Muscle</tissue>
    </source>
</reference>
<accession>A0A5B7G5A1</accession>
<evidence type="ECO:0000313" key="2">
    <source>
        <dbReference type="EMBL" id="MPC52737.1"/>
    </source>
</evidence>
<dbReference type="Proteomes" id="UP000324222">
    <property type="component" value="Unassembled WGS sequence"/>
</dbReference>
<name>A0A5B7G5A1_PORTR</name>
<gene>
    <name evidence="2" type="ORF">E2C01_046613</name>
</gene>